<feature type="region of interest" description="Disordered" evidence="1">
    <location>
        <begin position="185"/>
        <end position="281"/>
    </location>
</feature>
<feature type="compositionally biased region" description="Basic and acidic residues" evidence="1">
    <location>
        <begin position="219"/>
        <end position="230"/>
    </location>
</feature>
<dbReference type="PANTHER" id="PTHR31327:SF7">
    <property type="entry name" value="PDZ DOMAIN-CONTAINING PROTEIN"/>
    <property type="match status" value="1"/>
</dbReference>
<keyword evidence="3" id="KW-1185">Reference proteome</keyword>
<evidence type="ECO:0008006" key="4">
    <source>
        <dbReference type="Google" id="ProtNLM"/>
    </source>
</evidence>
<evidence type="ECO:0000256" key="1">
    <source>
        <dbReference type="SAM" id="MobiDB-lite"/>
    </source>
</evidence>
<comment type="caution">
    <text evidence="2">The sequence shown here is derived from an EMBL/GenBank/DDBJ whole genome shotgun (WGS) entry which is preliminary data.</text>
</comment>
<feature type="compositionally biased region" description="Basic residues" evidence="1">
    <location>
        <begin position="258"/>
        <end position="269"/>
    </location>
</feature>
<name>A0AAV5UZ78_9BILA</name>
<feature type="non-terminal residue" evidence="2">
    <location>
        <position position="281"/>
    </location>
</feature>
<dbReference type="Proteomes" id="UP001432322">
    <property type="component" value="Unassembled WGS sequence"/>
</dbReference>
<feature type="compositionally biased region" description="Basic and acidic residues" evidence="1">
    <location>
        <begin position="270"/>
        <end position="281"/>
    </location>
</feature>
<dbReference type="InterPro" id="IPR040264">
    <property type="entry name" value="T15H9.4-like"/>
</dbReference>
<evidence type="ECO:0000313" key="3">
    <source>
        <dbReference type="Proteomes" id="UP001432322"/>
    </source>
</evidence>
<evidence type="ECO:0000313" key="2">
    <source>
        <dbReference type="EMBL" id="GMT12571.1"/>
    </source>
</evidence>
<accession>A0AAV5UZ78</accession>
<dbReference type="PANTHER" id="PTHR31327">
    <property type="entry name" value="SPERM MEIOSIS PDZ DOMAIN CONTAINING PROTEINS-RELATED"/>
    <property type="match status" value="1"/>
</dbReference>
<feature type="compositionally biased region" description="Basic residues" evidence="1">
    <location>
        <begin position="231"/>
        <end position="246"/>
    </location>
</feature>
<proteinExistence type="predicted"/>
<reference evidence="2" key="1">
    <citation type="submission" date="2023-10" db="EMBL/GenBank/DDBJ databases">
        <title>Genome assembly of Pristionchus species.</title>
        <authorList>
            <person name="Yoshida K."/>
            <person name="Sommer R.J."/>
        </authorList>
    </citation>
    <scope>NUCLEOTIDE SEQUENCE</scope>
    <source>
        <strain evidence="2">RS5133</strain>
    </source>
</reference>
<sequence length="281" mass="30882">TFTYIRFKAFLQEEPKIDDADRRDNFAYRFGVIYLYQSMHFGLVFQGHEGRVLVAGAVPKSMGGLVASVGDFVLYVAGRRMRDADKTVAEISSELESKGFVKVVMERANASLDKAKIEFAIGEMRDPPVPADCADYVKKALAAVKKSENKSILRPARASDNNSTVAFHDNISTESVIPSDIQDDALNKTPARVPPNFNPQQQQPPTDNEKVASVMAAPEPEKKTSGNRKEKGSKKKSEKGKERRRKSAAEDVPAKPKGTSKKAASKKTRKTDESKTGGESE</sequence>
<dbReference type="EMBL" id="BTSY01000001">
    <property type="protein sequence ID" value="GMT12571.1"/>
    <property type="molecule type" value="Genomic_DNA"/>
</dbReference>
<organism evidence="2 3">
    <name type="scientific">Pristionchus fissidentatus</name>
    <dbReference type="NCBI Taxonomy" id="1538716"/>
    <lineage>
        <taxon>Eukaryota</taxon>
        <taxon>Metazoa</taxon>
        <taxon>Ecdysozoa</taxon>
        <taxon>Nematoda</taxon>
        <taxon>Chromadorea</taxon>
        <taxon>Rhabditida</taxon>
        <taxon>Rhabditina</taxon>
        <taxon>Diplogasteromorpha</taxon>
        <taxon>Diplogasteroidea</taxon>
        <taxon>Neodiplogasteridae</taxon>
        <taxon>Pristionchus</taxon>
    </lineage>
</organism>
<feature type="non-terminal residue" evidence="2">
    <location>
        <position position="1"/>
    </location>
</feature>
<protein>
    <recommendedName>
        <fullName evidence="4">PDZ domain-containing protein</fullName>
    </recommendedName>
</protein>
<gene>
    <name evidence="2" type="ORF">PFISCL1PPCAC_3868</name>
</gene>
<dbReference type="AlphaFoldDB" id="A0AAV5UZ78"/>